<sequence>MSIFKKKLSKRAQKLLDEIKAQEISTQDKVSANDFAENRLAVRYLGSKQKFSAIKYRKFAAQNKMIIWSVGYIVLGAIIFFIANNGWGSYQTYSEKVKKSKQKLPKVLAEIKNIEKNAQKIQQDILNKKQNIQDQLNKIPSQSGADDLVNQVAMLLENGDLKIVKQEIQIKKSLSPVTFSIPPLQKPDADTTIFSNIVVPIEDDTPKAKRDKKNVAEKLTGKKMRKGKKKDNKKKPKAKEKPQVTQAANALKDNYKTIMDVIKNKEAQRKQKLMKSLPKNVSFMTYHFQLKGQYLDYLKARQDVLKQYPYLIIPVEEIVTESNQDEIQFRVIYDIPFFTENNPIQSTKRKG</sequence>
<feature type="coiled-coil region" evidence="1">
    <location>
        <begin position="97"/>
        <end position="138"/>
    </location>
</feature>
<keyword evidence="1" id="KW-0175">Coiled coil</keyword>
<protein>
    <submittedName>
        <fullName evidence="4">Uncharacterized protein</fullName>
    </submittedName>
</protein>
<organism evidence="4 5">
    <name type="scientific">Methylophilales bacterium MBRS-H7</name>
    <dbReference type="NCBI Taxonomy" id="1623450"/>
    <lineage>
        <taxon>Bacteria</taxon>
        <taxon>Pseudomonadati</taxon>
        <taxon>Pseudomonadota</taxon>
        <taxon>Betaproteobacteria</taxon>
        <taxon>Nitrosomonadales</taxon>
        <taxon>OM43 clade</taxon>
    </lineage>
</organism>
<evidence type="ECO:0000256" key="2">
    <source>
        <dbReference type="SAM" id="MobiDB-lite"/>
    </source>
</evidence>
<keyword evidence="5" id="KW-1185">Reference proteome</keyword>
<gene>
    <name evidence="4" type="ORF">VI33_03710</name>
</gene>
<feature type="compositionally biased region" description="Basic residues" evidence="2">
    <location>
        <begin position="221"/>
        <end position="238"/>
    </location>
</feature>
<reference evidence="4 5" key="1">
    <citation type="submission" date="2015-03" db="EMBL/GenBank/DDBJ databases">
        <title>Comparative analysis of the OM43 clade including a novel species from Red Sea uncovers genomic and metabolic diversity among marine methylotrophs.</title>
        <authorList>
            <person name="Jimenez-Infante F."/>
            <person name="Ngugi D.K."/>
            <person name="Vinu M."/>
            <person name="Alam I."/>
            <person name="Kamau A."/>
            <person name="Blom J."/>
            <person name="Bajic V.B."/>
            <person name="Stingl U."/>
        </authorList>
    </citation>
    <scope>NUCLEOTIDE SEQUENCE [LARGE SCALE GENOMIC DNA]</scope>
    <source>
        <strain evidence="4 5">MBRSH7</strain>
    </source>
</reference>
<keyword evidence="3" id="KW-1133">Transmembrane helix</keyword>
<keyword evidence="3" id="KW-0472">Membrane</keyword>
<dbReference type="Proteomes" id="UP000066549">
    <property type="component" value="Chromosome"/>
</dbReference>
<evidence type="ECO:0000256" key="1">
    <source>
        <dbReference type="SAM" id="Coils"/>
    </source>
</evidence>
<proteinExistence type="predicted"/>
<dbReference type="AlphaFoldDB" id="A0A0H4JBI1"/>
<keyword evidence="3" id="KW-0812">Transmembrane</keyword>
<feature type="region of interest" description="Disordered" evidence="2">
    <location>
        <begin position="205"/>
        <end position="246"/>
    </location>
</feature>
<name>A0A0H4JBI1_9PROT</name>
<evidence type="ECO:0000313" key="5">
    <source>
        <dbReference type="Proteomes" id="UP000066549"/>
    </source>
</evidence>
<accession>A0A0H4JBI1</accession>
<evidence type="ECO:0000313" key="4">
    <source>
        <dbReference type="EMBL" id="AKO65837.1"/>
    </source>
</evidence>
<feature type="compositionally biased region" description="Basic and acidic residues" evidence="2">
    <location>
        <begin position="205"/>
        <end position="220"/>
    </location>
</feature>
<dbReference type="EMBL" id="CP011002">
    <property type="protein sequence ID" value="AKO65837.1"/>
    <property type="molecule type" value="Genomic_DNA"/>
</dbReference>
<evidence type="ECO:0000256" key="3">
    <source>
        <dbReference type="SAM" id="Phobius"/>
    </source>
</evidence>
<feature type="transmembrane region" description="Helical" evidence="3">
    <location>
        <begin position="65"/>
        <end position="83"/>
    </location>
</feature>